<keyword evidence="4" id="KW-0964">Secreted</keyword>
<feature type="domain" description="Phospholipase A2-like central" evidence="11">
    <location>
        <begin position="211"/>
        <end position="305"/>
    </location>
</feature>
<accession>A0A8J0UBH0</accession>
<feature type="compositionally biased region" description="Basic residues" evidence="10">
    <location>
        <begin position="400"/>
        <end position="425"/>
    </location>
</feature>
<reference evidence="13" key="1">
    <citation type="submission" date="2025-08" db="UniProtKB">
        <authorList>
            <consortium name="RefSeq"/>
        </authorList>
    </citation>
    <scope>IDENTIFICATION</scope>
    <source>
        <strain evidence="13">J_2021</strain>
        <tissue evidence="13">Erythrocytes</tissue>
    </source>
</reference>
<keyword evidence="5" id="KW-0479">Metal-binding</keyword>
<dbReference type="InterPro" id="IPR033113">
    <property type="entry name" value="PLA2_histidine"/>
</dbReference>
<evidence type="ECO:0000256" key="2">
    <source>
        <dbReference type="ARBA" id="ARBA00004613"/>
    </source>
</evidence>
<evidence type="ECO:0000256" key="9">
    <source>
        <dbReference type="ARBA" id="ARBA00023157"/>
    </source>
</evidence>
<dbReference type="GO" id="GO:0050482">
    <property type="term" value="P:arachidonate secretion"/>
    <property type="evidence" value="ECO:0007669"/>
    <property type="project" value="InterPro"/>
</dbReference>
<feature type="region of interest" description="Disordered" evidence="10">
    <location>
        <begin position="508"/>
        <end position="548"/>
    </location>
</feature>
<keyword evidence="12" id="KW-1185">Reference proteome</keyword>
<feature type="region of interest" description="Disordered" evidence="10">
    <location>
        <begin position="383"/>
        <end position="441"/>
    </location>
</feature>
<keyword evidence="7" id="KW-0106">Calcium</keyword>
<dbReference type="CDD" id="cd04704">
    <property type="entry name" value="PLA2_bee_venom_like"/>
    <property type="match status" value="1"/>
</dbReference>
<dbReference type="GeneID" id="108707442"/>
<keyword evidence="6" id="KW-0378">Hydrolase</keyword>
<comment type="subcellular location">
    <subcellularLocation>
        <location evidence="2">Secreted</location>
    </subcellularLocation>
</comment>
<protein>
    <recommendedName>
        <fullName evidence="3">phospholipase A2</fullName>
        <ecNumber evidence="3">3.1.1.4</ecNumber>
    </recommendedName>
</protein>
<evidence type="ECO:0000313" key="13">
    <source>
        <dbReference type="RefSeq" id="XP_018100940.2"/>
    </source>
</evidence>
<evidence type="ECO:0000256" key="8">
    <source>
        <dbReference type="ARBA" id="ARBA00023098"/>
    </source>
</evidence>
<evidence type="ECO:0000256" key="4">
    <source>
        <dbReference type="ARBA" id="ARBA00022525"/>
    </source>
</evidence>
<evidence type="ECO:0000256" key="1">
    <source>
        <dbReference type="ARBA" id="ARBA00001913"/>
    </source>
</evidence>
<evidence type="ECO:0000256" key="7">
    <source>
        <dbReference type="ARBA" id="ARBA00022837"/>
    </source>
</evidence>
<dbReference type="CTD" id="108707442"/>
<dbReference type="RefSeq" id="XP_018100940.2">
    <property type="nucleotide sequence ID" value="XM_018245451.2"/>
</dbReference>
<dbReference type="FunFam" id="1.20.90.10:FF:000002">
    <property type="entry name" value="Phospholipase A2 group III"/>
    <property type="match status" value="1"/>
</dbReference>
<evidence type="ECO:0000256" key="3">
    <source>
        <dbReference type="ARBA" id="ARBA00013278"/>
    </source>
</evidence>
<evidence type="ECO:0000259" key="11">
    <source>
        <dbReference type="Pfam" id="PF05826"/>
    </source>
</evidence>
<dbReference type="InterPro" id="IPR016090">
    <property type="entry name" value="PLA2-like_dom"/>
</dbReference>
<dbReference type="GO" id="GO:0004623">
    <property type="term" value="F:phospholipase A2 activity"/>
    <property type="evidence" value="ECO:0007669"/>
    <property type="project" value="UniProtKB-EC"/>
</dbReference>
<dbReference type="InterPro" id="IPR036444">
    <property type="entry name" value="PLipase_A2_dom_sf"/>
</dbReference>
<comment type="cofactor">
    <cofactor evidence="1">
        <name>Ca(2+)</name>
        <dbReference type="ChEBI" id="CHEBI:29108"/>
    </cofactor>
</comment>
<dbReference type="OrthoDB" id="6075074at2759"/>
<feature type="compositionally biased region" description="Basic residues" evidence="10">
    <location>
        <begin position="519"/>
        <end position="536"/>
    </location>
</feature>
<dbReference type="Proteomes" id="UP000186698">
    <property type="component" value="Chromosome 2L"/>
</dbReference>
<keyword evidence="9" id="KW-1015">Disulfide bond</keyword>
<name>A0A8J0UBH0_XENLA</name>
<gene>
    <name evidence="13" type="primary">proca1.L</name>
</gene>
<dbReference type="GO" id="GO:0046872">
    <property type="term" value="F:metal ion binding"/>
    <property type="evidence" value="ECO:0007669"/>
    <property type="project" value="UniProtKB-KW"/>
</dbReference>
<dbReference type="AlphaFoldDB" id="A0A8J0UBH0"/>
<dbReference type="Pfam" id="PF05826">
    <property type="entry name" value="Phospholip_A2_2"/>
    <property type="match status" value="1"/>
</dbReference>
<dbReference type="GO" id="GO:0006644">
    <property type="term" value="P:phospholipid metabolic process"/>
    <property type="evidence" value="ECO:0007669"/>
    <property type="project" value="InterPro"/>
</dbReference>
<evidence type="ECO:0000313" key="12">
    <source>
        <dbReference type="Proteomes" id="UP000186698"/>
    </source>
</evidence>
<dbReference type="Gene3D" id="1.20.90.10">
    <property type="entry name" value="Phospholipase A2 domain"/>
    <property type="match status" value="1"/>
</dbReference>
<proteinExistence type="predicted"/>
<dbReference type="EC" id="3.1.1.4" evidence="3"/>
<keyword evidence="8" id="KW-0443">Lipid metabolism</keyword>
<evidence type="ECO:0000256" key="5">
    <source>
        <dbReference type="ARBA" id="ARBA00022723"/>
    </source>
</evidence>
<evidence type="ECO:0000256" key="10">
    <source>
        <dbReference type="SAM" id="MobiDB-lite"/>
    </source>
</evidence>
<dbReference type="SUPFAM" id="SSF48619">
    <property type="entry name" value="Phospholipase A2, PLA2"/>
    <property type="match status" value="1"/>
</dbReference>
<dbReference type="KEGG" id="xla:108707442"/>
<dbReference type="GO" id="GO:0005576">
    <property type="term" value="C:extracellular region"/>
    <property type="evidence" value="ECO:0007669"/>
    <property type="project" value="UniProtKB-SubCell"/>
</dbReference>
<dbReference type="PROSITE" id="PS00118">
    <property type="entry name" value="PA2_HIS"/>
    <property type="match status" value="1"/>
</dbReference>
<organism evidence="12 13">
    <name type="scientific">Xenopus laevis</name>
    <name type="common">African clawed frog</name>
    <dbReference type="NCBI Taxonomy" id="8355"/>
    <lineage>
        <taxon>Eukaryota</taxon>
        <taxon>Metazoa</taxon>
        <taxon>Chordata</taxon>
        <taxon>Craniata</taxon>
        <taxon>Vertebrata</taxon>
        <taxon>Euteleostomi</taxon>
        <taxon>Amphibia</taxon>
        <taxon>Batrachia</taxon>
        <taxon>Anura</taxon>
        <taxon>Pipoidea</taxon>
        <taxon>Pipidae</taxon>
        <taxon>Xenopodinae</taxon>
        <taxon>Xenopus</taxon>
        <taxon>Xenopus</taxon>
    </lineage>
</organism>
<sequence length="548" mass="61556">MIWAQTALEDLHGERGEGCDRRGGAANREFNYASNVSRSPAADSIKSLLFNVTIRPPCTAQYKRSELGDLSLSPGCGAELAQGMWEIPALLIGAVICAVIGVQQEGKTCALQSYQGEITRYQVTDGRELVSSTWDSDRRLLSCSVDGDEEEVRSLMSRCNRLSQHGAGGLGLEEFAAAKLACQTFQRATASRGPTASEERQLHRVKRGFTYPGTVWCGAGNNAETFEDLGEHKATDTCCRTHDHCTHVIHPFAYRYGYRNYLWHTISHCQCDMQFKDCLRRVNDTAARVVGQAFFNVIKVPCFELKYKSQCVERYWYGWCKTYNNESVAVPRESGLYDFGGDLIDQYSTEKEEGPTQVPAEQPTLGQVMQATEDLLKLMMTVSPSTSSDLSKVEETKDKKKDKKKKKKERKHKKGKGLKGKRKGKGQSQNQNAESPGKDLWGENIAKNEGILPENQQLDQILDLGRKQDDFNDILHDEPARNVAPTLHTSIFPVTSFEYLKSITKSMSLVTKPYTEKPQKKKSRQGRKGKRERKKKSQTESPVLEMLH</sequence>
<evidence type="ECO:0000256" key="6">
    <source>
        <dbReference type="ARBA" id="ARBA00022801"/>
    </source>
</evidence>
<dbReference type="PANTHER" id="PTHR12253">
    <property type="entry name" value="RH14732P"/>
    <property type="match status" value="1"/>
</dbReference>